<dbReference type="Pfam" id="PF19668">
    <property type="entry name" value="DUF6171"/>
    <property type="match status" value="1"/>
</dbReference>
<name>A0A9D2S0X3_9FIRM</name>
<reference evidence="1" key="2">
    <citation type="submission" date="2021-04" db="EMBL/GenBank/DDBJ databases">
        <authorList>
            <person name="Gilroy R."/>
        </authorList>
    </citation>
    <scope>NUCLEOTIDE SEQUENCE</scope>
    <source>
        <strain evidence="1">ChiBcolR8-3208</strain>
    </source>
</reference>
<proteinExistence type="predicted"/>
<sequence length="83" mass="9698">MTQRVCKRCLLRELDGTYFQSIYEYIQNLPPQWKADQETYAHRLELCKACGHLVNGMCELCGCFVEVRAAKVNQHCAETAQRW</sequence>
<comment type="caution">
    <text evidence="1">The sequence shown here is derived from an EMBL/GenBank/DDBJ whole genome shotgun (WGS) entry which is preliminary data.</text>
</comment>
<dbReference type="InterPro" id="IPR046169">
    <property type="entry name" value="DUF6171"/>
</dbReference>
<accession>A0A9D2S0X3</accession>
<evidence type="ECO:0000313" key="1">
    <source>
        <dbReference type="EMBL" id="HJB38615.1"/>
    </source>
</evidence>
<reference evidence="1" key="1">
    <citation type="journal article" date="2021" name="PeerJ">
        <title>Extensive microbial diversity within the chicken gut microbiome revealed by metagenomics and culture.</title>
        <authorList>
            <person name="Gilroy R."/>
            <person name="Ravi A."/>
            <person name="Getino M."/>
            <person name="Pursley I."/>
            <person name="Horton D.L."/>
            <person name="Alikhan N.F."/>
            <person name="Baker D."/>
            <person name="Gharbi K."/>
            <person name="Hall N."/>
            <person name="Watson M."/>
            <person name="Adriaenssens E.M."/>
            <person name="Foster-Nyarko E."/>
            <person name="Jarju S."/>
            <person name="Secka A."/>
            <person name="Antonio M."/>
            <person name="Oren A."/>
            <person name="Chaudhuri R.R."/>
            <person name="La Ragione R."/>
            <person name="Hildebrand F."/>
            <person name="Pallen M.J."/>
        </authorList>
    </citation>
    <scope>NUCLEOTIDE SEQUENCE</scope>
    <source>
        <strain evidence="1">ChiBcolR8-3208</strain>
    </source>
</reference>
<protein>
    <submittedName>
        <fullName evidence="1">Uncharacterized protein</fullName>
    </submittedName>
</protein>
<dbReference type="EMBL" id="DWXZ01000239">
    <property type="protein sequence ID" value="HJB38615.1"/>
    <property type="molecule type" value="Genomic_DNA"/>
</dbReference>
<dbReference type="Proteomes" id="UP000824214">
    <property type="component" value="Unassembled WGS sequence"/>
</dbReference>
<evidence type="ECO:0000313" key="2">
    <source>
        <dbReference type="Proteomes" id="UP000824214"/>
    </source>
</evidence>
<gene>
    <name evidence="1" type="ORF">H9942_11220</name>
</gene>
<organism evidence="1 2">
    <name type="scientific">Candidatus Acutalibacter ornithocaccae</name>
    <dbReference type="NCBI Taxonomy" id="2838416"/>
    <lineage>
        <taxon>Bacteria</taxon>
        <taxon>Bacillati</taxon>
        <taxon>Bacillota</taxon>
        <taxon>Clostridia</taxon>
        <taxon>Eubacteriales</taxon>
        <taxon>Acutalibacteraceae</taxon>
        <taxon>Acutalibacter</taxon>
    </lineage>
</organism>
<dbReference type="AlphaFoldDB" id="A0A9D2S0X3"/>